<gene>
    <name evidence="1" type="ORF">GNE12_10505</name>
</gene>
<organism evidence="1 2">
    <name type="scientific">Trichormus variabilis N2B</name>
    <dbReference type="NCBI Taxonomy" id="2681315"/>
    <lineage>
        <taxon>Bacteria</taxon>
        <taxon>Bacillati</taxon>
        <taxon>Cyanobacteriota</taxon>
        <taxon>Cyanophyceae</taxon>
        <taxon>Nostocales</taxon>
        <taxon>Nostocaceae</taxon>
        <taxon>Trichormus</taxon>
    </lineage>
</organism>
<dbReference type="InterPro" id="IPR035943">
    <property type="entry name" value="XisI-like_sf"/>
</dbReference>
<dbReference type="CDD" id="cd16382">
    <property type="entry name" value="XisI-like"/>
    <property type="match status" value="1"/>
</dbReference>
<protein>
    <submittedName>
        <fullName evidence="1">XisI protein</fullName>
    </submittedName>
</protein>
<dbReference type="Gene3D" id="3.30.310.110">
    <property type="entry name" value="XisI-like"/>
    <property type="match status" value="1"/>
</dbReference>
<dbReference type="RefSeq" id="WP_011318281.1">
    <property type="nucleotide sequence ID" value="NZ_JACKZP010000032.1"/>
</dbReference>
<accession>A0ABR6S7I1</accession>
<evidence type="ECO:0000313" key="1">
    <source>
        <dbReference type="EMBL" id="MBC1302345.1"/>
    </source>
</evidence>
<evidence type="ECO:0000313" key="2">
    <source>
        <dbReference type="Proteomes" id="UP000570851"/>
    </source>
</evidence>
<name>A0ABR6S7I1_ANAVA</name>
<dbReference type="InterPro" id="IPR014968">
    <property type="entry name" value="XisI"/>
</dbReference>
<dbReference type="Pfam" id="PF08869">
    <property type="entry name" value="XisI"/>
    <property type="match status" value="1"/>
</dbReference>
<dbReference type="GeneID" id="58724125"/>
<proteinExistence type="predicted"/>
<dbReference type="SUPFAM" id="SSF143847">
    <property type="entry name" value="XisI-like"/>
    <property type="match status" value="1"/>
</dbReference>
<reference evidence="1 2" key="1">
    <citation type="submission" date="2019-11" db="EMBL/GenBank/DDBJ databases">
        <title>Comparison of genomes from free-living endosymbiotic cyanobacteria isolated from Azolla.</title>
        <authorList>
            <person name="Thiel T."/>
            <person name="Pratte B."/>
        </authorList>
    </citation>
    <scope>NUCLEOTIDE SEQUENCE [LARGE SCALE GENOMIC DNA]</scope>
    <source>
        <strain evidence="1 2">N2B</strain>
    </source>
</reference>
<comment type="caution">
    <text evidence="1">The sequence shown here is derived from an EMBL/GenBank/DDBJ whole genome shotgun (WGS) entry which is preliminary data.</text>
</comment>
<dbReference type="Proteomes" id="UP000570851">
    <property type="component" value="Unassembled WGS sequence"/>
</dbReference>
<dbReference type="EMBL" id="JACKZP010000032">
    <property type="protein sequence ID" value="MBC1302345.1"/>
    <property type="molecule type" value="Genomic_DNA"/>
</dbReference>
<keyword evidence="2" id="KW-1185">Reference proteome</keyword>
<sequence length="125" mass="14424">MDKLTHYRHTIQEIIKKYYDLSNSQPATATETKISDDLPDTVGDRLIIDEQRDQYLWLCCGWDGKKRVQHIILYLQIQNGKIWIEEDSTNLAIVDEMLVAGIPQTDIILGFHHPSKRGLTEFAIA</sequence>